<name>A0ABS3UD05_9ACTN</name>
<evidence type="ECO:0000256" key="1">
    <source>
        <dbReference type="SAM" id="MobiDB-lite"/>
    </source>
</evidence>
<proteinExistence type="predicted"/>
<evidence type="ECO:0000313" key="2">
    <source>
        <dbReference type="EMBL" id="MBO3736655.1"/>
    </source>
</evidence>
<sequence length="107" mass="12317">MASKIVPGDLWVGMRVWPTPRTLLAQPICYQQPRCAIIALHWPYVEVRRAPRQPGTNGIRYPRIGPSHRIHVDNLLRRDPHFQRAASRTNRRTPPIPTGGHEQLSLF</sequence>
<dbReference type="RefSeq" id="WP_208465873.1">
    <property type="nucleotide sequence ID" value="NZ_JAGFNS010000002.1"/>
</dbReference>
<feature type="region of interest" description="Disordered" evidence="1">
    <location>
        <begin position="81"/>
        <end position="107"/>
    </location>
</feature>
<protein>
    <submittedName>
        <fullName evidence="2">Uncharacterized protein</fullName>
    </submittedName>
</protein>
<accession>A0ABS3UD05</accession>
<comment type="caution">
    <text evidence="2">The sequence shown here is derived from an EMBL/GenBank/DDBJ whole genome shotgun (WGS) entry which is preliminary data.</text>
</comment>
<dbReference type="Proteomes" id="UP000679690">
    <property type="component" value="Unassembled WGS sequence"/>
</dbReference>
<reference evidence="2 3" key="1">
    <citation type="submission" date="2021-03" db="EMBL/GenBank/DDBJ databases">
        <title>Actinoplanes flavus sp. nov., a novel actinomycete isolated from Coconut Palm rhizosphere soil.</title>
        <authorList>
            <person name="Luo X."/>
        </authorList>
    </citation>
    <scope>NUCLEOTIDE SEQUENCE [LARGE SCALE GENOMIC DNA]</scope>
    <source>
        <strain evidence="2 3">NEAU-H7</strain>
    </source>
</reference>
<evidence type="ECO:0000313" key="3">
    <source>
        <dbReference type="Proteomes" id="UP000679690"/>
    </source>
</evidence>
<dbReference type="EMBL" id="JAGFNS010000002">
    <property type="protein sequence ID" value="MBO3736655.1"/>
    <property type="molecule type" value="Genomic_DNA"/>
</dbReference>
<organism evidence="2 3">
    <name type="scientific">Actinoplanes flavus</name>
    <dbReference type="NCBI Taxonomy" id="2820290"/>
    <lineage>
        <taxon>Bacteria</taxon>
        <taxon>Bacillati</taxon>
        <taxon>Actinomycetota</taxon>
        <taxon>Actinomycetes</taxon>
        <taxon>Micromonosporales</taxon>
        <taxon>Micromonosporaceae</taxon>
        <taxon>Actinoplanes</taxon>
    </lineage>
</organism>
<gene>
    <name evidence="2" type="ORF">J5X75_03865</name>
</gene>
<keyword evidence="3" id="KW-1185">Reference proteome</keyword>